<protein>
    <submittedName>
        <fullName evidence="2">Glyoxalase</fullName>
    </submittedName>
</protein>
<accession>A0A150X5G1</accession>
<dbReference type="PROSITE" id="PS51819">
    <property type="entry name" value="VOC"/>
    <property type="match status" value="1"/>
</dbReference>
<dbReference type="Pfam" id="PF00903">
    <property type="entry name" value="Glyoxalase"/>
    <property type="match status" value="1"/>
</dbReference>
<reference evidence="2 3" key="1">
    <citation type="submission" date="2016-01" db="EMBL/GenBank/DDBJ databases">
        <title>Genome sequencing of Roseivirga spongicola UST030701-084.</title>
        <authorList>
            <person name="Selvaratnam C."/>
            <person name="Thevarajoo S."/>
            <person name="Goh K.M."/>
            <person name="Ee R."/>
            <person name="Chan K.-G."/>
            <person name="Chong C.S."/>
        </authorList>
    </citation>
    <scope>NUCLEOTIDE SEQUENCE [LARGE SCALE GENOMIC DNA]</scope>
    <source>
        <strain evidence="2 3">UST030701-084</strain>
    </source>
</reference>
<dbReference type="InterPro" id="IPR029068">
    <property type="entry name" value="Glyas_Bleomycin-R_OHBP_Dase"/>
</dbReference>
<dbReference type="AlphaFoldDB" id="A0A150X5G1"/>
<dbReference type="PANTHER" id="PTHR33993">
    <property type="entry name" value="GLYOXALASE-RELATED"/>
    <property type="match status" value="1"/>
</dbReference>
<dbReference type="InterPro" id="IPR004360">
    <property type="entry name" value="Glyas_Fos-R_dOase_dom"/>
</dbReference>
<dbReference type="OrthoDB" id="9804235at2"/>
<evidence type="ECO:0000313" key="2">
    <source>
        <dbReference type="EMBL" id="KYG73950.1"/>
    </source>
</evidence>
<dbReference type="STRING" id="333140.AWW68_14890"/>
<gene>
    <name evidence="2" type="ORF">AWW68_14890</name>
</gene>
<name>A0A150X5G1_9BACT</name>
<dbReference type="PANTHER" id="PTHR33993:SF1">
    <property type="entry name" value="GLYOXALASE FAMILY PROTEIN"/>
    <property type="match status" value="1"/>
</dbReference>
<evidence type="ECO:0000313" key="3">
    <source>
        <dbReference type="Proteomes" id="UP000075606"/>
    </source>
</evidence>
<feature type="domain" description="VOC" evidence="1">
    <location>
        <begin position="5"/>
        <end position="112"/>
    </location>
</feature>
<dbReference type="Proteomes" id="UP000075606">
    <property type="component" value="Unassembled WGS sequence"/>
</dbReference>
<dbReference type="EMBL" id="LRPC01000028">
    <property type="protein sequence ID" value="KYG73950.1"/>
    <property type="molecule type" value="Genomic_DNA"/>
</dbReference>
<sequence>MQDNRINYIELKAKDLEAIKKFYSSTFGWKFTDYGQDYVAFNESGLEGGFEKSEEPIVNGALVVLYHSNLEYVLETVKANGGTIVKDIFSFPGGRRFHFTDPAGNELAIWSED</sequence>
<organism evidence="2 3">
    <name type="scientific">Roseivirga spongicola</name>
    <dbReference type="NCBI Taxonomy" id="333140"/>
    <lineage>
        <taxon>Bacteria</taxon>
        <taxon>Pseudomonadati</taxon>
        <taxon>Bacteroidota</taxon>
        <taxon>Cytophagia</taxon>
        <taxon>Cytophagales</taxon>
        <taxon>Roseivirgaceae</taxon>
        <taxon>Roseivirga</taxon>
    </lineage>
</organism>
<dbReference type="Gene3D" id="3.10.180.10">
    <property type="entry name" value="2,3-Dihydroxybiphenyl 1,2-Dioxygenase, domain 1"/>
    <property type="match status" value="1"/>
</dbReference>
<comment type="caution">
    <text evidence="2">The sequence shown here is derived from an EMBL/GenBank/DDBJ whole genome shotgun (WGS) entry which is preliminary data.</text>
</comment>
<dbReference type="InterPro" id="IPR037523">
    <property type="entry name" value="VOC_core"/>
</dbReference>
<evidence type="ECO:0000259" key="1">
    <source>
        <dbReference type="PROSITE" id="PS51819"/>
    </source>
</evidence>
<dbReference type="CDD" id="cd07247">
    <property type="entry name" value="SgaA_N_like"/>
    <property type="match status" value="1"/>
</dbReference>
<proteinExistence type="predicted"/>
<dbReference type="InterPro" id="IPR052164">
    <property type="entry name" value="Anthracycline_SecMetBiosynth"/>
</dbReference>
<keyword evidence="3" id="KW-1185">Reference proteome</keyword>
<dbReference type="SUPFAM" id="SSF54593">
    <property type="entry name" value="Glyoxalase/Bleomycin resistance protein/Dihydroxybiphenyl dioxygenase"/>
    <property type="match status" value="1"/>
</dbReference>